<protein>
    <submittedName>
        <fullName evidence="2">Uncharacterized protein</fullName>
    </submittedName>
</protein>
<evidence type="ECO:0000256" key="1">
    <source>
        <dbReference type="SAM" id="Phobius"/>
    </source>
</evidence>
<feature type="transmembrane region" description="Helical" evidence="1">
    <location>
        <begin position="161"/>
        <end position="181"/>
    </location>
</feature>
<reference evidence="2 3" key="1">
    <citation type="submission" date="2016-06" db="EMBL/GenBank/DDBJ databases">
        <authorList>
            <person name="Kjaerup R.B."/>
            <person name="Dalgaard T.S."/>
            <person name="Juul-Madsen H.R."/>
        </authorList>
    </citation>
    <scope>NUCLEOTIDE SEQUENCE [LARGE SCALE GENOMIC DNA]</scope>
    <source>
        <strain evidence="2 3">DSM 45626</strain>
    </source>
</reference>
<organism evidence="2 3">
    <name type="scientific">Micromonospora haikouensis</name>
    <dbReference type="NCBI Taxonomy" id="686309"/>
    <lineage>
        <taxon>Bacteria</taxon>
        <taxon>Bacillati</taxon>
        <taxon>Actinomycetota</taxon>
        <taxon>Actinomycetes</taxon>
        <taxon>Micromonosporales</taxon>
        <taxon>Micromonosporaceae</taxon>
        <taxon>Micromonospora</taxon>
    </lineage>
</organism>
<proteinExistence type="predicted"/>
<gene>
    <name evidence="2" type="ORF">GA0070558_13432</name>
</gene>
<dbReference type="EMBL" id="FMCW01000034">
    <property type="protein sequence ID" value="SCF15104.1"/>
    <property type="molecule type" value="Genomic_DNA"/>
</dbReference>
<accession>A0A1C4Y303</accession>
<evidence type="ECO:0000313" key="2">
    <source>
        <dbReference type="EMBL" id="SCF15104.1"/>
    </source>
</evidence>
<feature type="transmembrane region" description="Helical" evidence="1">
    <location>
        <begin position="39"/>
        <end position="58"/>
    </location>
</feature>
<feature type="transmembrane region" description="Helical" evidence="1">
    <location>
        <begin position="95"/>
        <end position="114"/>
    </location>
</feature>
<evidence type="ECO:0000313" key="3">
    <source>
        <dbReference type="Proteomes" id="UP000199375"/>
    </source>
</evidence>
<dbReference type="AlphaFoldDB" id="A0A1C4Y303"/>
<keyword evidence="1" id="KW-0812">Transmembrane</keyword>
<dbReference type="RefSeq" id="WP_091284920.1">
    <property type="nucleotide sequence ID" value="NZ_FMCW01000034.1"/>
</dbReference>
<feature type="transmembrane region" description="Helical" evidence="1">
    <location>
        <begin position="65"/>
        <end position="83"/>
    </location>
</feature>
<keyword evidence="1" id="KW-0472">Membrane</keyword>
<dbReference type="Proteomes" id="UP000199375">
    <property type="component" value="Unassembled WGS sequence"/>
</dbReference>
<name>A0A1C4Y303_9ACTN</name>
<sequence>MAFSSNREDCSLGALADNLPPVVDGPSAVGVVASRKRPTLIEVVFLFAGVVTCVYDIALLRTIGFFVTTITTGFYATTAIGFAPTTAHSATATDLRFAVISNAALAVLGGFTVAGPRRIAGAGIAMLLRGAAGLLPGSAVSRYREEWTGELYDLGSEGAPWWSRVGYILGILLFSAPRLAVGLRLRGERSRA</sequence>
<keyword evidence="1" id="KW-1133">Transmembrane helix</keyword>